<dbReference type="CDD" id="cd06008">
    <property type="entry name" value="NF-X1-zinc-finger"/>
    <property type="match status" value="1"/>
</dbReference>
<dbReference type="InterPro" id="IPR050773">
    <property type="entry name" value="CbxX/CfxQ_RuBisCO_ESX"/>
</dbReference>
<dbReference type="PANTHER" id="PTHR43392">
    <property type="entry name" value="AAA-TYPE ATPASE FAMILY PROTEIN / ANKYRIN REPEAT FAMILY PROTEIN"/>
    <property type="match status" value="1"/>
</dbReference>
<keyword evidence="8" id="KW-1185">Reference proteome</keyword>
<evidence type="ECO:0000313" key="8">
    <source>
        <dbReference type="Proteomes" id="UP000815677"/>
    </source>
</evidence>
<dbReference type="InterPro" id="IPR000641">
    <property type="entry name" value="CbxX/CfxQ"/>
</dbReference>
<dbReference type="CDD" id="cd18808">
    <property type="entry name" value="SF1_C_Upf1"/>
    <property type="match status" value="1"/>
</dbReference>
<dbReference type="PRINTS" id="PR00819">
    <property type="entry name" value="CBXCFQXSUPER"/>
</dbReference>
<dbReference type="Proteomes" id="UP000815677">
    <property type="component" value="Unassembled WGS sequence"/>
</dbReference>
<dbReference type="EMBL" id="DF849967">
    <property type="protein sequence ID" value="GAT60754.1"/>
    <property type="molecule type" value="Genomic_DNA"/>
</dbReference>
<feature type="domain" description="AAA+ ATPase" evidence="6">
    <location>
        <begin position="1906"/>
        <end position="2043"/>
    </location>
</feature>
<feature type="compositionally biased region" description="Low complexity" evidence="5">
    <location>
        <begin position="1252"/>
        <end position="1265"/>
    </location>
</feature>
<dbReference type="InterPro" id="IPR003959">
    <property type="entry name" value="ATPase_AAA_core"/>
</dbReference>
<feature type="region of interest" description="Disordered" evidence="5">
    <location>
        <begin position="2144"/>
        <end position="2190"/>
    </location>
</feature>
<dbReference type="InterPro" id="IPR041679">
    <property type="entry name" value="DNA2/NAM7-like_C"/>
</dbReference>
<dbReference type="InterPro" id="IPR041677">
    <property type="entry name" value="DNA2/NAM7_AAA_11"/>
</dbReference>
<dbReference type="InterPro" id="IPR027417">
    <property type="entry name" value="P-loop_NTPase"/>
</dbReference>
<dbReference type="Pfam" id="PF13086">
    <property type="entry name" value="AAA_11"/>
    <property type="match status" value="1"/>
</dbReference>
<evidence type="ECO:0000256" key="4">
    <source>
        <dbReference type="SAM" id="Coils"/>
    </source>
</evidence>
<evidence type="ECO:0000313" key="7">
    <source>
        <dbReference type="EMBL" id="GAT60754.1"/>
    </source>
</evidence>
<dbReference type="SMART" id="SM00382">
    <property type="entry name" value="AAA"/>
    <property type="match status" value="4"/>
</dbReference>
<protein>
    <recommendedName>
        <fullName evidence="6">AAA+ ATPase domain-containing protein</fullName>
    </recommendedName>
</protein>
<dbReference type="SUPFAM" id="SSF52540">
    <property type="entry name" value="P-loop containing nucleoside triphosphate hydrolases"/>
    <property type="match status" value="4"/>
</dbReference>
<dbReference type="CDD" id="cd17936">
    <property type="entry name" value="EEXXEc_NFX1"/>
    <property type="match status" value="1"/>
</dbReference>
<dbReference type="Pfam" id="PF17866">
    <property type="entry name" value="AAA_lid_6"/>
    <property type="match status" value="2"/>
</dbReference>
<feature type="region of interest" description="Disordered" evidence="5">
    <location>
        <begin position="2280"/>
        <end position="2299"/>
    </location>
</feature>
<dbReference type="Pfam" id="PF00004">
    <property type="entry name" value="AAA"/>
    <property type="match status" value="3"/>
</dbReference>
<reference evidence="7" key="1">
    <citation type="submission" date="2014-09" db="EMBL/GenBank/DDBJ databases">
        <title>Genome sequence of the luminous mushroom Mycena chlorophos for searching fungal bioluminescence genes.</title>
        <authorList>
            <person name="Tanaka Y."/>
            <person name="Kasuga D."/>
            <person name="Oba Y."/>
            <person name="Hase S."/>
            <person name="Sato K."/>
            <person name="Oba Y."/>
            <person name="Sakakibara Y."/>
        </authorList>
    </citation>
    <scope>NUCLEOTIDE SEQUENCE</scope>
</reference>
<dbReference type="Gene3D" id="1.10.8.60">
    <property type="match status" value="2"/>
</dbReference>
<feature type="domain" description="AAA+ ATPase" evidence="6">
    <location>
        <begin position="503"/>
        <end position="837"/>
    </location>
</feature>
<evidence type="ECO:0000256" key="1">
    <source>
        <dbReference type="ARBA" id="ARBA00010378"/>
    </source>
</evidence>
<keyword evidence="2" id="KW-0547">Nucleotide-binding</keyword>
<feature type="region of interest" description="Disordered" evidence="5">
    <location>
        <begin position="318"/>
        <end position="340"/>
    </location>
</feature>
<evidence type="ECO:0000259" key="6">
    <source>
        <dbReference type="SMART" id="SM00382"/>
    </source>
</evidence>
<feature type="compositionally biased region" description="Basic and acidic residues" evidence="5">
    <location>
        <begin position="321"/>
        <end position="331"/>
    </location>
</feature>
<dbReference type="Gene3D" id="3.40.50.300">
    <property type="entry name" value="P-loop containing nucleotide triphosphate hydrolases"/>
    <property type="match status" value="5"/>
</dbReference>
<evidence type="ECO:0000256" key="2">
    <source>
        <dbReference type="ARBA" id="ARBA00022741"/>
    </source>
</evidence>
<comment type="similarity">
    <text evidence="1">Belongs to the CbxX/CfxQ family.</text>
</comment>
<dbReference type="CDD" id="cd00009">
    <property type="entry name" value="AAA"/>
    <property type="match status" value="3"/>
</dbReference>
<organism evidence="7 8">
    <name type="scientific">Mycena chlorophos</name>
    <name type="common">Agaric fungus</name>
    <name type="synonym">Agaricus chlorophos</name>
    <dbReference type="NCBI Taxonomy" id="658473"/>
    <lineage>
        <taxon>Eukaryota</taxon>
        <taxon>Fungi</taxon>
        <taxon>Dikarya</taxon>
        <taxon>Basidiomycota</taxon>
        <taxon>Agaricomycotina</taxon>
        <taxon>Agaricomycetes</taxon>
        <taxon>Agaricomycetidae</taxon>
        <taxon>Agaricales</taxon>
        <taxon>Marasmiineae</taxon>
        <taxon>Mycenaceae</taxon>
        <taxon>Mycena</taxon>
    </lineage>
</organism>
<feature type="region of interest" description="Disordered" evidence="5">
    <location>
        <begin position="889"/>
        <end position="909"/>
    </location>
</feature>
<feature type="coiled-coil region" evidence="4">
    <location>
        <begin position="1190"/>
        <end position="1237"/>
    </location>
</feature>
<sequence>MGDDVRTTRLTKLFNQTLGGAALTRKTYPLFLEALPKQKPAECVSRLVGSPEGLAAIQGAMRYDLSDEFLNGTATETLTYLQAPEAEAVGGGAMLQQVLRAICEPDIFWAKFLDAFSNARLSPAASRAFAWLLLQLCQLPNGSSDQYIDLARGEALQAALMTSDDSETRRTGNKIKNIVDACSVVVPQDADVQPGGRHDNDFADFRKIAILPTPDEVASTERSFLRRYRPLAEFEEAQAVSQCLDGQFRLLREDMLYEIKEELQIAFGNKKGRRRGLVAEGFILLGEVFRGPTEQRLSPWGITLKATSDFWFFKQASAKNSKPDKNPKPDKNSTVSEENNEINRRRKYLEDNKNYFKHQAYVCLLVNDEVVAFPTIFRDEERLARKLPVIVLQFPDRGSTVRALMKLKAHPQPKIKVIQIDTAIFGYEPVLSVLQEMRGLPLARELLCWSPTSILEAPSYDSTNALIESLERNPQQNLQPLLGTPKSIVLDDSQAASLVAGLSQRVALIQGPPGTGKSFIGSLLARIHEKAGRRILVVCYTNHALDQFLEDIMDMGVPADKIIRLGGKSTPRTEGLSMQKQSMAFRLTRLDYQSRDNIRDQANSLHDRLAKNFAQFASRAPDVLSFLEFEDSEEAFYDALTVPEPEDGMVHVGRDGKELGREYLLDRWDRGLDAGVFKMHAAIKAASAVWKMAPAMRRAKLDQWRAAVRKDEAEEIARIGDEFNNRQRDFDRTFRQRDALILQTKQIIGCTTTGAAKYAKDLRDARPDVLIVEEAGEILESHVITALGDGIKQVILIGDHKQLRPKVNNYELTVEKGRGYELNRSMFERLVLEGYPHRTLEKQHRMRPEISAFIRELTYPGLIDAPSTSNRPNLRGVCDNLVFIEHEKPEDDDSRIQNQQEGGSKSSKRNRYEAQMVLKIVKYLGQQGYGTDKLVVLTPYLGQLSELRDALKTENDPVLNDLDSYDLVKAGLIPASSAKVSKNKLRLATIDNYQGEESDIVISSLTRSNSAHDIGFMFAPERLNVLLSRPRNAHIMIGNPDTFIKSRKGHELWSRFFDMMKAGGHIYNGLPVKCERHPHRTAFLAKPDEFATECPDGGCTEPCGVKLSCGIHQCPSKCHQLADHSKMRCTRIVDSKCPAGHPRSWECSQGPPASCRKCDQELKAAEEKQKRDFELQQKREAAQIAYAKKLADIDAQMAAQKQALQEAELEAKRQRILEQKQQDLENLMKRVKRGMSALFAPKAPQPPPPAPAAASSPTSPSPAASGTTGHVSVDSPSANPTQTQSETLKIPESPARTEWTRQKNMEGADEPSIDAVMTMIGLEEVKNKLLEIKALIDTATRQGMSLKKERFNVTFLGNPGTGKTTVARHYAKFLASVGVIPGSEFVETTGSRLSNDGVPGTKKMLEGVLGAGGGVIFVDEAYQLMDPMGAKVLDFLLAEMENNVGSVVFIFAGYAKELGQFFEHNPGLSSRVPHTFKFADYSDAELLGIFAHLVRDRFKGQAKVEDGVDGLYARVAVRRLGRGRGSPGFGNARALENMFSEIKLRQAARLTKQRAQGLRPDDFVLTKEDMIGPDPSVATKESKAWGELQKMIGLQLVKESVQNLLDIIDTNYKRELAEKEPIQVSLNQVFFGNPGTGKTTVAKLYGQILADIGMISKGEVVVKNPSDFVGDVLGASEKQTKQILASTVGKVLVIDEAYMLYNGSGLGGAGSQSDPFKTAVIDTIVAEVQSNPGDDRCVLLLGYEDKMLEMFQNVNPGLSRRFNIESAFRFEDFNAGELLQVLELKLKSQHLDASQAGKQVAIDVLSRASVRPNFGNGGEVENLLGLAKKRFQSRQSKLPRDQRSSDVVLEAGDFDPDFERSQNATNNIVKLFEDVVGSDHIVKKLSEYQTIASVIKQRGGDVRSQIPTNWVFTGPPGTGKTTVARKMGQVYYDMGFLSSAEVEECSASDLVGQYVGQTGPKTTKLLDKALGRVLFIDEAYRLQEGQFAKEAIDELVGLLTQKKYMGKLVVILAGYTEDMRNLLAVNSGLASRFPESLNFPNIAPQQCLTILKKDLEKNDVELDESTDGQLLNLIAQMAQTRGWGNARDMKTVAKAMCGIAMLSAATGDPNARVKLDGAQAVTCMKKHLTQLVARSVQSHSPTFTVVPPAQTLDPGSAPNFATRSSAKAATPPPPPPEEEPEERVDEANDGRDAGVSDAVWLQLQADKQAEELQRRAREEAIATAERELREAEEREAQAKRELEEAERLAAQAQQQREIEEMKRRLERLRLKELMERRARERQLEELERKRKAEQEERKKEAQVQAKLRSMGVCVAGFVWIKQSGGYRCAGGSHYISDAQLGM</sequence>
<dbReference type="Pfam" id="PF13087">
    <property type="entry name" value="AAA_12"/>
    <property type="match status" value="1"/>
</dbReference>
<feature type="region of interest" description="Disordered" evidence="5">
    <location>
        <begin position="1239"/>
        <end position="1309"/>
    </location>
</feature>
<dbReference type="InterPro" id="IPR041627">
    <property type="entry name" value="AAA_lid_6"/>
</dbReference>
<name>A0ABQ0MBS2_MYCCL</name>
<feature type="compositionally biased region" description="Polar residues" evidence="5">
    <location>
        <begin position="896"/>
        <end position="905"/>
    </location>
</feature>
<feature type="compositionally biased region" description="Polar residues" evidence="5">
    <location>
        <begin position="1266"/>
        <end position="1287"/>
    </location>
</feature>
<proteinExistence type="inferred from homology"/>
<feature type="domain" description="AAA+ ATPase" evidence="6">
    <location>
        <begin position="1624"/>
        <end position="1745"/>
    </location>
</feature>
<evidence type="ECO:0000256" key="5">
    <source>
        <dbReference type="SAM" id="MobiDB-lite"/>
    </source>
</evidence>
<dbReference type="InterPro" id="IPR003593">
    <property type="entry name" value="AAA+_ATPase"/>
</dbReference>
<gene>
    <name evidence="7" type="ORF">MCHLO_16857</name>
</gene>
<dbReference type="PANTHER" id="PTHR43392:SF2">
    <property type="entry name" value="AAA-TYPE ATPASE FAMILY PROTEIN _ ANKYRIN REPEAT FAMILY PROTEIN"/>
    <property type="match status" value="1"/>
</dbReference>
<keyword evidence="4" id="KW-0175">Coiled coil</keyword>
<dbReference type="InterPro" id="IPR047187">
    <property type="entry name" value="SF1_C_Upf1"/>
</dbReference>
<evidence type="ECO:0000256" key="3">
    <source>
        <dbReference type="ARBA" id="ARBA00022840"/>
    </source>
</evidence>
<feature type="domain" description="AAA+ ATPase" evidence="6">
    <location>
        <begin position="1349"/>
        <end position="1482"/>
    </location>
</feature>
<keyword evidence="3" id="KW-0067">ATP-binding</keyword>
<accession>A0ABQ0MBS2</accession>